<proteinExistence type="predicted"/>
<dbReference type="EMBL" id="NHYD01003953">
    <property type="protein sequence ID" value="PPQ68625.1"/>
    <property type="molecule type" value="Genomic_DNA"/>
</dbReference>
<accession>A0A409VQR2</accession>
<dbReference type="Gene3D" id="3.10.129.10">
    <property type="entry name" value="Hotdog Thioesterase"/>
    <property type="match status" value="1"/>
</dbReference>
<dbReference type="AlphaFoldDB" id="A0A409VQR2"/>
<comment type="caution">
    <text evidence="2">The sequence shown here is derived from an EMBL/GenBank/DDBJ whole genome shotgun (WGS) entry which is preliminary data.</text>
</comment>
<dbReference type="SUPFAM" id="SSF54637">
    <property type="entry name" value="Thioesterase/thiol ester dehydrase-isomerase"/>
    <property type="match status" value="1"/>
</dbReference>
<dbReference type="CDD" id="cd03440">
    <property type="entry name" value="hot_dog"/>
    <property type="match status" value="1"/>
</dbReference>
<dbReference type="PANTHER" id="PTHR21660:SF1">
    <property type="entry name" value="ACYL-COENZYME A THIOESTERASE 13"/>
    <property type="match status" value="1"/>
</dbReference>
<sequence length="193" mass="20703">MASQVETEAFLRSRLPADITSGITGNTPLELKEIPVKWLAIFRNKGTGFGGNISARIKVVDVSVVPNPDDPLKMEGKVTCEIEVTPDMCSSGGTLNQGCIVYLIDECSTLAMVIINAHTGLNTPPGVSQTINTYFHFPAVVSTKLRIVSASLASGEETNTGKCEVWDKNNHRLVATGIQQTMSPSKPATWLKG</sequence>
<evidence type="ECO:0000313" key="3">
    <source>
        <dbReference type="Proteomes" id="UP000283269"/>
    </source>
</evidence>
<name>A0A409VQR2_PSICY</name>
<evidence type="ECO:0008006" key="4">
    <source>
        <dbReference type="Google" id="ProtNLM"/>
    </source>
</evidence>
<organism evidence="2 3">
    <name type="scientific">Psilocybe cyanescens</name>
    <dbReference type="NCBI Taxonomy" id="93625"/>
    <lineage>
        <taxon>Eukaryota</taxon>
        <taxon>Fungi</taxon>
        <taxon>Dikarya</taxon>
        <taxon>Basidiomycota</taxon>
        <taxon>Agaricomycotina</taxon>
        <taxon>Agaricomycetes</taxon>
        <taxon>Agaricomycetidae</taxon>
        <taxon>Agaricales</taxon>
        <taxon>Agaricineae</taxon>
        <taxon>Strophariaceae</taxon>
        <taxon>Psilocybe</taxon>
    </lineage>
</organism>
<keyword evidence="1" id="KW-0378">Hydrolase</keyword>
<dbReference type="Proteomes" id="UP000283269">
    <property type="component" value="Unassembled WGS sequence"/>
</dbReference>
<dbReference type="STRING" id="93625.A0A409VQR2"/>
<protein>
    <recommendedName>
        <fullName evidence="4">Thioesterase domain-containing protein</fullName>
    </recommendedName>
</protein>
<dbReference type="GO" id="GO:0047617">
    <property type="term" value="F:fatty acyl-CoA hydrolase activity"/>
    <property type="evidence" value="ECO:0007669"/>
    <property type="project" value="InterPro"/>
</dbReference>
<dbReference type="InParanoid" id="A0A409VQR2"/>
<dbReference type="PANTHER" id="PTHR21660">
    <property type="entry name" value="THIOESTERASE SUPERFAMILY MEMBER-RELATED"/>
    <property type="match status" value="1"/>
</dbReference>
<dbReference type="InterPro" id="IPR039298">
    <property type="entry name" value="ACOT13"/>
</dbReference>
<reference evidence="2 3" key="1">
    <citation type="journal article" date="2018" name="Evol. Lett.">
        <title>Horizontal gene cluster transfer increased hallucinogenic mushroom diversity.</title>
        <authorList>
            <person name="Reynolds H.T."/>
            <person name="Vijayakumar V."/>
            <person name="Gluck-Thaler E."/>
            <person name="Korotkin H.B."/>
            <person name="Matheny P.B."/>
            <person name="Slot J.C."/>
        </authorList>
    </citation>
    <scope>NUCLEOTIDE SEQUENCE [LARGE SCALE GENOMIC DNA]</scope>
    <source>
        <strain evidence="2 3">2631</strain>
    </source>
</reference>
<evidence type="ECO:0000313" key="2">
    <source>
        <dbReference type="EMBL" id="PPQ68625.1"/>
    </source>
</evidence>
<dbReference type="OrthoDB" id="2831072at2759"/>
<dbReference type="InterPro" id="IPR029069">
    <property type="entry name" value="HotDog_dom_sf"/>
</dbReference>
<gene>
    <name evidence="2" type="ORF">CVT25_005535</name>
</gene>
<evidence type="ECO:0000256" key="1">
    <source>
        <dbReference type="ARBA" id="ARBA00022801"/>
    </source>
</evidence>
<keyword evidence="3" id="KW-1185">Reference proteome</keyword>